<protein>
    <submittedName>
        <fullName evidence="1">Anti-sigma-F factor Fin</fullName>
    </submittedName>
</protein>
<gene>
    <name evidence="1" type="ORF">ACFPTP_10405</name>
</gene>
<name>A0ABW0TX77_9BACL</name>
<dbReference type="EMBL" id="JBHSNP010000023">
    <property type="protein sequence ID" value="MFC5603629.1"/>
    <property type="molecule type" value="Genomic_DNA"/>
</dbReference>
<keyword evidence="2" id="KW-1185">Reference proteome</keyword>
<proteinExistence type="predicted"/>
<evidence type="ECO:0000313" key="2">
    <source>
        <dbReference type="Proteomes" id="UP001596071"/>
    </source>
</evidence>
<reference evidence="2" key="1">
    <citation type="journal article" date="2019" name="Int. J. Syst. Evol. Microbiol.">
        <title>The Global Catalogue of Microorganisms (GCM) 10K type strain sequencing project: providing services to taxonomists for standard genome sequencing and annotation.</title>
        <authorList>
            <consortium name="The Broad Institute Genomics Platform"/>
            <consortium name="The Broad Institute Genome Sequencing Center for Infectious Disease"/>
            <person name="Wu L."/>
            <person name="Ma J."/>
        </authorList>
    </citation>
    <scope>NUCLEOTIDE SEQUENCE [LARGE SCALE GENOMIC DNA]</scope>
    <source>
        <strain evidence="2">KACC 11299</strain>
    </source>
</reference>
<comment type="caution">
    <text evidence="1">The sequence shown here is derived from an EMBL/GenBank/DDBJ whole genome shotgun (WGS) entry which is preliminary data.</text>
</comment>
<evidence type="ECO:0000313" key="1">
    <source>
        <dbReference type="EMBL" id="MFC5603629.1"/>
    </source>
</evidence>
<dbReference type="Pfam" id="PF10955">
    <property type="entry name" value="Fin"/>
    <property type="match status" value="1"/>
</dbReference>
<accession>A0ABW0TX77</accession>
<dbReference type="RefSeq" id="WP_381444440.1">
    <property type="nucleotide sequence ID" value="NZ_JBHSNP010000023.1"/>
</dbReference>
<dbReference type="Proteomes" id="UP001596071">
    <property type="component" value="Unassembled WGS sequence"/>
</dbReference>
<sequence length="79" mass="9289">MKPKDIRYSCRHCNTEVGSIPLSSAEDIIRELQKAEEGQGEHFLEYNENGSMTVRCICEQCEQSMRMNPDYYALRKWLQ</sequence>
<dbReference type="InterPro" id="IPR020115">
    <property type="entry name" value="Fin"/>
</dbReference>
<organism evidence="1 2">
    <name type="scientific">Sporosarcina koreensis</name>
    <dbReference type="NCBI Taxonomy" id="334735"/>
    <lineage>
        <taxon>Bacteria</taxon>
        <taxon>Bacillati</taxon>
        <taxon>Bacillota</taxon>
        <taxon>Bacilli</taxon>
        <taxon>Bacillales</taxon>
        <taxon>Caryophanaceae</taxon>
        <taxon>Sporosarcina</taxon>
    </lineage>
</organism>